<proteinExistence type="predicted"/>
<name>A0AAV5VQ11_9BILA</name>
<protein>
    <submittedName>
        <fullName evidence="2">Uncharacterized protein</fullName>
    </submittedName>
</protein>
<keyword evidence="3" id="KW-1185">Reference proteome</keyword>
<dbReference type="Proteomes" id="UP001432322">
    <property type="component" value="Unassembled WGS sequence"/>
</dbReference>
<organism evidence="2 3">
    <name type="scientific">Pristionchus fissidentatus</name>
    <dbReference type="NCBI Taxonomy" id="1538716"/>
    <lineage>
        <taxon>Eukaryota</taxon>
        <taxon>Metazoa</taxon>
        <taxon>Ecdysozoa</taxon>
        <taxon>Nematoda</taxon>
        <taxon>Chromadorea</taxon>
        <taxon>Rhabditida</taxon>
        <taxon>Rhabditina</taxon>
        <taxon>Diplogasteromorpha</taxon>
        <taxon>Diplogasteroidea</taxon>
        <taxon>Neodiplogasteridae</taxon>
        <taxon>Pristionchus</taxon>
    </lineage>
</organism>
<evidence type="ECO:0000313" key="1">
    <source>
        <dbReference type="EMBL" id="GMT20751.1"/>
    </source>
</evidence>
<dbReference type="EMBL" id="BTSY01000003">
    <property type="protein sequence ID" value="GMT20755.1"/>
    <property type="molecule type" value="Genomic_DNA"/>
</dbReference>
<evidence type="ECO:0000313" key="3">
    <source>
        <dbReference type="Proteomes" id="UP001432322"/>
    </source>
</evidence>
<accession>A0AAV5VQ11</accession>
<gene>
    <name evidence="1" type="ORF">PFISCL1PPCAC_12048</name>
    <name evidence="2" type="ORF">PFISCL1PPCAC_12052</name>
</gene>
<dbReference type="EMBL" id="BTSY01000003">
    <property type="protein sequence ID" value="GMT20751.1"/>
    <property type="molecule type" value="Genomic_DNA"/>
</dbReference>
<reference evidence="2" key="1">
    <citation type="submission" date="2023-10" db="EMBL/GenBank/DDBJ databases">
        <title>Genome assembly of Pristionchus species.</title>
        <authorList>
            <person name="Yoshida K."/>
            <person name="Sommer R.J."/>
        </authorList>
    </citation>
    <scope>NUCLEOTIDE SEQUENCE</scope>
    <source>
        <strain evidence="2">RS5133</strain>
    </source>
</reference>
<sequence>DPNFAIDTVDLDDSLLAYLATNTTAILDLSEFPSSFSIQAIKHVYEVFRTTDLSRISLRISPAHADQLLLHFNNHPNLVGRVDVGSRFSINGTITFTKWPE</sequence>
<dbReference type="AlphaFoldDB" id="A0AAV5VQ11"/>
<comment type="caution">
    <text evidence="2">The sequence shown here is derived from an EMBL/GenBank/DDBJ whole genome shotgun (WGS) entry which is preliminary data.</text>
</comment>
<feature type="non-terminal residue" evidence="2">
    <location>
        <position position="1"/>
    </location>
</feature>
<evidence type="ECO:0000313" key="2">
    <source>
        <dbReference type="EMBL" id="GMT20755.1"/>
    </source>
</evidence>